<accession>A0A4C1UBA5</accession>
<dbReference type="AlphaFoldDB" id="A0A4C1UBA5"/>
<sequence length="106" mass="12101">MRTVDGQMDILCGISKGERYAHRRTMSVSACIAVEWTRRIGAFYAPIFLERYVDFSRRHGASGSRVWYPGNVVLEPCTITRQCSNRLINSTLNTKDNAVRRVFVCP</sequence>
<gene>
    <name evidence="1" type="ORF">EVAR_22269_1</name>
</gene>
<organism evidence="1 2">
    <name type="scientific">Eumeta variegata</name>
    <name type="common">Bagworm moth</name>
    <name type="synonym">Eumeta japonica</name>
    <dbReference type="NCBI Taxonomy" id="151549"/>
    <lineage>
        <taxon>Eukaryota</taxon>
        <taxon>Metazoa</taxon>
        <taxon>Ecdysozoa</taxon>
        <taxon>Arthropoda</taxon>
        <taxon>Hexapoda</taxon>
        <taxon>Insecta</taxon>
        <taxon>Pterygota</taxon>
        <taxon>Neoptera</taxon>
        <taxon>Endopterygota</taxon>
        <taxon>Lepidoptera</taxon>
        <taxon>Glossata</taxon>
        <taxon>Ditrysia</taxon>
        <taxon>Tineoidea</taxon>
        <taxon>Psychidae</taxon>
        <taxon>Oiketicinae</taxon>
        <taxon>Eumeta</taxon>
    </lineage>
</organism>
<protein>
    <submittedName>
        <fullName evidence="1">Uncharacterized protein</fullName>
    </submittedName>
</protein>
<reference evidence="1 2" key="1">
    <citation type="journal article" date="2019" name="Commun. Biol.">
        <title>The bagworm genome reveals a unique fibroin gene that provides high tensile strength.</title>
        <authorList>
            <person name="Kono N."/>
            <person name="Nakamura H."/>
            <person name="Ohtoshi R."/>
            <person name="Tomita M."/>
            <person name="Numata K."/>
            <person name="Arakawa K."/>
        </authorList>
    </citation>
    <scope>NUCLEOTIDE SEQUENCE [LARGE SCALE GENOMIC DNA]</scope>
</reference>
<evidence type="ECO:0000313" key="2">
    <source>
        <dbReference type="Proteomes" id="UP000299102"/>
    </source>
</evidence>
<keyword evidence="2" id="KW-1185">Reference proteome</keyword>
<dbReference type="Proteomes" id="UP000299102">
    <property type="component" value="Unassembled WGS sequence"/>
</dbReference>
<dbReference type="EMBL" id="BGZK01000150">
    <property type="protein sequence ID" value="GBP23410.1"/>
    <property type="molecule type" value="Genomic_DNA"/>
</dbReference>
<evidence type="ECO:0000313" key="1">
    <source>
        <dbReference type="EMBL" id="GBP23410.1"/>
    </source>
</evidence>
<comment type="caution">
    <text evidence="1">The sequence shown here is derived from an EMBL/GenBank/DDBJ whole genome shotgun (WGS) entry which is preliminary data.</text>
</comment>
<name>A0A4C1UBA5_EUMVA</name>
<proteinExistence type="predicted"/>